<geneLocation type="plasmid" evidence="6 7">
    <name>pTT6-1</name>
</geneLocation>
<dbReference type="InterPro" id="IPR034154">
    <property type="entry name" value="TOPRIM_DnaG/twinkle"/>
</dbReference>
<keyword evidence="3" id="KW-0862">Zinc</keyword>
<keyword evidence="2" id="KW-0863">Zinc-finger</keyword>
<keyword evidence="1" id="KW-0479">Metal-binding</keyword>
<evidence type="ECO:0000256" key="1">
    <source>
        <dbReference type="ARBA" id="ARBA00022723"/>
    </source>
</evidence>
<dbReference type="SMART" id="SM00400">
    <property type="entry name" value="ZnF_CHCC"/>
    <property type="match status" value="1"/>
</dbReference>
<evidence type="ECO:0000256" key="3">
    <source>
        <dbReference type="ARBA" id="ARBA00022833"/>
    </source>
</evidence>
<accession>A0ABX7BFR5</accession>
<dbReference type="InterPro" id="IPR002694">
    <property type="entry name" value="Znf_CHC2"/>
</dbReference>
<reference evidence="6" key="1">
    <citation type="submission" date="2021-02" db="EMBL/GenBank/DDBJ databases">
        <title>Skermanella TT6 skin isolate.</title>
        <authorList>
            <person name="Lee K."/>
            <person name="Ganzorig M."/>
        </authorList>
    </citation>
    <scope>NUCLEOTIDE SEQUENCE</scope>
    <source>
        <strain evidence="6">TT6</strain>
    </source>
</reference>
<protein>
    <submittedName>
        <fullName evidence="6">Relaxase domain-containing protein</fullName>
    </submittedName>
</protein>
<evidence type="ECO:0000313" key="7">
    <source>
        <dbReference type="Proteomes" id="UP000595197"/>
    </source>
</evidence>
<dbReference type="EMBL" id="CP067421">
    <property type="protein sequence ID" value="QQP93217.1"/>
    <property type="molecule type" value="Genomic_DNA"/>
</dbReference>
<dbReference type="NCBIfam" id="NF041492">
    <property type="entry name" value="MobF"/>
    <property type="match status" value="1"/>
</dbReference>
<dbReference type="Gene3D" id="2.30.30.940">
    <property type="match status" value="1"/>
</dbReference>
<dbReference type="RefSeq" id="WP_201082663.1">
    <property type="nucleotide sequence ID" value="NZ_CP067421.1"/>
</dbReference>
<dbReference type="SUPFAM" id="SSF57783">
    <property type="entry name" value="Zinc beta-ribbon"/>
    <property type="match status" value="1"/>
</dbReference>
<proteinExistence type="predicted"/>
<dbReference type="Proteomes" id="UP000595197">
    <property type="component" value="Plasmid pTT6-1"/>
</dbReference>
<feature type="region of interest" description="Disordered" evidence="4">
    <location>
        <begin position="1442"/>
        <end position="1465"/>
    </location>
</feature>
<dbReference type="SUPFAM" id="SSF55464">
    <property type="entry name" value="Origin of replication-binding domain, RBD-like"/>
    <property type="match status" value="1"/>
</dbReference>
<feature type="compositionally biased region" description="Basic and acidic residues" evidence="4">
    <location>
        <begin position="1442"/>
        <end position="1459"/>
    </location>
</feature>
<evidence type="ECO:0000313" key="6">
    <source>
        <dbReference type="EMBL" id="QQP93217.1"/>
    </source>
</evidence>
<dbReference type="Pfam" id="PF08751">
    <property type="entry name" value="TrwC"/>
    <property type="match status" value="1"/>
</dbReference>
<organism evidence="6 7">
    <name type="scientific">Skermanella cutis</name>
    <dbReference type="NCBI Taxonomy" id="2775420"/>
    <lineage>
        <taxon>Bacteria</taxon>
        <taxon>Pseudomonadati</taxon>
        <taxon>Pseudomonadota</taxon>
        <taxon>Alphaproteobacteria</taxon>
        <taxon>Rhodospirillales</taxon>
        <taxon>Azospirillaceae</taxon>
        <taxon>Skermanella</taxon>
    </lineage>
</organism>
<name>A0ABX7BFR5_9PROT</name>
<keyword evidence="7" id="KW-1185">Reference proteome</keyword>
<dbReference type="Pfam" id="PF13604">
    <property type="entry name" value="AAA_30"/>
    <property type="match status" value="1"/>
</dbReference>
<dbReference type="InterPro" id="IPR014862">
    <property type="entry name" value="TrwC"/>
</dbReference>
<keyword evidence="6" id="KW-0614">Plasmid</keyword>
<dbReference type="Gene3D" id="3.90.580.10">
    <property type="entry name" value="Zinc finger, CHC2-type domain"/>
    <property type="match status" value="1"/>
</dbReference>
<dbReference type="InterPro" id="IPR036977">
    <property type="entry name" value="DNA_primase_Znf_CHC2"/>
</dbReference>
<dbReference type="PANTHER" id="PTHR30313:SF2">
    <property type="entry name" value="DNA PRIMASE"/>
    <property type="match status" value="1"/>
</dbReference>
<dbReference type="CDD" id="cd01029">
    <property type="entry name" value="TOPRIM_primases"/>
    <property type="match status" value="1"/>
</dbReference>
<dbReference type="InterPro" id="IPR027417">
    <property type="entry name" value="P-loop_NTPase"/>
</dbReference>
<evidence type="ECO:0000256" key="2">
    <source>
        <dbReference type="ARBA" id="ARBA00022771"/>
    </source>
</evidence>
<sequence>MLTYATIAAGKPSEMAPMSRHMLTQTIPKEVADLARYYTRGMEVKADEAVPRHDMHPLAARGLGIDPDRPVSLEQINALLAGRRADGEKITGKRYVPAREWTDEKTGEKKESIPIGSVDFCLTPDKSVSVAWAFGTPAEQAAIYQAHRDAAQDATRYVERHIAWARKGDGGKGGADPGHVGWISFDHFTSRPTLWIARDENGRQVTEAVPVQVAGDPDLHTHFTVMNAVFCENGRVGSLDLDRLDGFIKEAGALYQAHLATNLRGLGANVVLDQDTGSARLSAIPEHVRDHFSKKTLNGEEAARSFAAAQGLDWDELSPERRAGLLKAGVQGLPTGLDDETRAKLRKDDMADFAEWRRQTDELDWKHETVFTHDLNRSKSTGLDFGVSQDFASNDAEKWDRPSTRQRLDRAYVEALHWFEKEIDRRAVVSEHEARTAAARGLIASGIDDHRDIDRVMDAFRERGVRQYGEMTTLIFGQEAGKKARSVTTGLHERHEREFIKKARTAAADRSAALRPEQIDAAVAASGLDFTSDHGQAQLAAIHRLGEGGKLGVMVGAAGAGKSALLQPLVSAWRDQGDEVHGIALAWRQADDLIDAGIDKANTRAISVFLSAVDQGTVTLSEQSVVVVDELSLLGTRQGLELLRLQADHGFRLVMIGDERQAQAIEAGPVIDLFRKALGDEAIPEILTTIRQQTERERDIAGLFREGKAALALGMKREDGTAELVAGGYRETAERVAALVRERLEANAHNPAFSLTVSAPTNMDAHQLGMAIRETRRAMGQVGPDLVTVPAADRDGTPYDLALARGDKVRLFASTRADGERGSIGRNGSILTVRDASRRGVRLATAKGREGFVSWKTLAKDGRVRLAYGEVQTTHTAQGSTASEHIYAMPAGTKAVTGFSAYSSGTRHRQRSFMVISDGAERAEVKARRPLNDTRIIGEDDVWANAARNLSRQPVKATALDFLDKASGIERGAARAMQRGLQRMELRQRRGQVRSTLHTLFQRGREAAAARLVAERLDQAAEALEPVSARLADLGERIGAAVERGVAEVRQLALDERSGGPVPRWPKTTGDAGAKRWDRLREVVPRIPKHHIDDLKRSVSLTHLIGQTVPLDRHGKALCPFHEERTPSFHVNERKGTFTCYGCGAHGDAVDWLQQGRGLSFKDAVGYLEGRAGIELPPPVIVPQTTKEPSWVPVFPVPDGVPSLFKGGGWTAEVFNPKAAELGRDRVSKAYRPAHVAEYRDSAGQLAGYVLRVEHADGGKFTPQVTWAVPAAEKDADPLAAGRWCLISMDGPRPLYHAEALARHPDRPVLVVMGEKKADALQKVLGDGAVVVSWAGGDNGRSLADWSVLKGRDVTIWPDADRSGKAAAVGEKDRDGRPKPGVCHYAEMAGAASVKVVVPPSKAPKGWDAGDMITAGADRRLIETFVAERAVEPQRAARAFERQELEAAAKEPQAPEREQGVGIGL</sequence>
<dbReference type="Gene3D" id="3.40.50.300">
    <property type="entry name" value="P-loop containing nucleotide triphosphate hydrolases"/>
    <property type="match status" value="2"/>
</dbReference>
<dbReference type="InterPro" id="IPR050219">
    <property type="entry name" value="DnaG_primase"/>
</dbReference>
<dbReference type="PANTHER" id="PTHR30313">
    <property type="entry name" value="DNA PRIMASE"/>
    <property type="match status" value="1"/>
</dbReference>
<evidence type="ECO:0000256" key="4">
    <source>
        <dbReference type="SAM" id="MobiDB-lite"/>
    </source>
</evidence>
<evidence type="ECO:0000259" key="5">
    <source>
        <dbReference type="SMART" id="SM00400"/>
    </source>
</evidence>
<dbReference type="SUPFAM" id="SSF52540">
    <property type="entry name" value="P-loop containing nucleoside triphosphate hydrolases"/>
    <property type="match status" value="2"/>
</dbReference>
<gene>
    <name evidence="6" type="ORF">IGS68_29290</name>
</gene>
<dbReference type="Pfam" id="PF01807">
    <property type="entry name" value="Zn_ribbon_DnaG"/>
    <property type="match status" value="1"/>
</dbReference>
<feature type="domain" description="Zinc finger CHC2-type" evidence="5">
    <location>
        <begin position="1116"/>
        <end position="1169"/>
    </location>
</feature>